<keyword evidence="3" id="KW-1185">Reference proteome</keyword>
<gene>
    <name evidence="2" type="ORF">HYG79_15095</name>
</gene>
<evidence type="ECO:0000313" key="3">
    <source>
        <dbReference type="Proteomes" id="UP000509302"/>
    </source>
</evidence>
<feature type="domain" description="DUF7683" evidence="1">
    <location>
        <begin position="5"/>
        <end position="74"/>
    </location>
</feature>
<dbReference type="Proteomes" id="UP000509302">
    <property type="component" value="Chromosome"/>
</dbReference>
<reference evidence="2 3" key="1">
    <citation type="journal article" date="2006" name="Int. J. Syst. Evol. Microbiol.">
        <title>Costertonia aggregata gen. nov., sp. nov., a mesophilic marine bacterium of the family Flavobacteriaceae, isolated from a mature biofilm.</title>
        <authorList>
            <person name="Kwon K.K."/>
            <person name="Lee Y.K."/>
            <person name="Lee H.K."/>
        </authorList>
    </citation>
    <scope>NUCLEOTIDE SEQUENCE [LARGE SCALE GENOMIC DNA]</scope>
    <source>
        <strain evidence="2 3">KCCM 42265</strain>
    </source>
</reference>
<name>A0A7H9AT50_9FLAO</name>
<organism evidence="2 3">
    <name type="scientific">Costertonia aggregata</name>
    <dbReference type="NCBI Taxonomy" id="343403"/>
    <lineage>
        <taxon>Bacteria</taxon>
        <taxon>Pseudomonadati</taxon>
        <taxon>Bacteroidota</taxon>
        <taxon>Flavobacteriia</taxon>
        <taxon>Flavobacteriales</taxon>
        <taxon>Flavobacteriaceae</taxon>
        <taxon>Costertonia</taxon>
    </lineage>
</organism>
<dbReference type="KEGG" id="cagg:HYG79_15095"/>
<accession>A0A7H9AT50</accession>
<dbReference type="RefSeq" id="WP_179242899.1">
    <property type="nucleotide sequence ID" value="NZ_CP058595.1"/>
</dbReference>
<dbReference type="AlphaFoldDB" id="A0A7H9AT50"/>
<sequence length="86" mass="10609">MKLIRQFDVFEKTRDEIFEEIEIEDFDLETVKGFIDNVNSDPLLYNSYKIEGEIKLYFEKLGYKFSTERYEYFLCCYQDNREPKFK</sequence>
<dbReference type="EMBL" id="CP058595">
    <property type="protein sequence ID" value="QLG46620.1"/>
    <property type="molecule type" value="Genomic_DNA"/>
</dbReference>
<protein>
    <recommendedName>
        <fullName evidence="1">DUF7683 domain-containing protein</fullName>
    </recommendedName>
</protein>
<dbReference type="Pfam" id="PF24731">
    <property type="entry name" value="DUF7683"/>
    <property type="match status" value="1"/>
</dbReference>
<evidence type="ECO:0000313" key="2">
    <source>
        <dbReference type="EMBL" id="QLG46620.1"/>
    </source>
</evidence>
<dbReference type="InterPro" id="IPR056100">
    <property type="entry name" value="DUF7683"/>
</dbReference>
<proteinExistence type="predicted"/>
<evidence type="ECO:0000259" key="1">
    <source>
        <dbReference type="Pfam" id="PF24731"/>
    </source>
</evidence>